<name>A0A7C4XDV2_UNCW3</name>
<gene>
    <name evidence="1" type="ORF">ENV60_00840</name>
</gene>
<organism evidence="1">
    <name type="scientific">candidate division WOR-3 bacterium</name>
    <dbReference type="NCBI Taxonomy" id="2052148"/>
    <lineage>
        <taxon>Bacteria</taxon>
        <taxon>Bacteria division WOR-3</taxon>
    </lineage>
</organism>
<proteinExistence type="predicted"/>
<reference evidence="1" key="1">
    <citation type="journal article" date="2020" name="mSystems">
        <title>Genome- and Community-Level Interaction Insights into Carbon Utilization and Element Cycling Functions of Hydrothermarchaeota in Hydrothermal Sediment.</title>
        <authorList>
            <person name="Zhou Z."/>
            <person name="Liu Y."/>
            <person name="Xu W."/>
            <person name="Pan J."/>
            <person name="Luo Z.H."/>
            <person name="Li M."/>
        </authorList>
    </citation>
    <scope>NUCLEOTIDE SEQUENCE [LARGE SCALE GENOMIC DNA]</scope>
    <source>
        <strain evidence="1">SpSt-774</strain>
    </source>
</reference>
<dbReference type="AlphaFoldDB" id="A0A7C4XDV2"/>
<comment type="caution">
    <text evidence="1">The sequence shown here is derived from an EMBL/GenBank/DDBJ whole genome shotgun (WGS) entry which is preliminary data.</text>
</comment>
<dbReference type="EMBL" id="DTGZ01000015">
    <property type="protein sequence ID" value="HGV96831.1"/>
    <property type="molecule type" value="Genomic_DNA"/>
</dbReference>
<accession>A0A7C4XDV2</accession>
<sequence length="36" mass="4266">MWNGDDDFCRNLPAGVYFVRFEAGEFKQTEKVILLR</sequence>
<evidence type="ECO:0000313" key="1">
    <source>
        <dbReference type="EMBL" id="HGV96831.1"/>
    </source>
</evidence>
<protein>
    <submittedName>
        <fullName evidence="1">T9SS type A sorting domain-containing protein</fullName>
    </submittedName>
</protein>